<feature type="compositionally biased region" description="Polar residues" evidence="1">
    <location>
        <begin position="292"/>
        <end position="305"/>
    </location>
</feature>
<dbReference type="FunFam" id="1.25.40.990:FF:000004">
    <property type="entry name" value="Putative peptidase C48 domain family protein"/>
    <property type="match status" value="1"/>
</dbReference>
<feature type="region of interest" description="Disordered" evidence="1">
    <location>
        <begin position="209"/>
        <end position="239"/>
    </location>
</feature>
<feature type="compositionally biased region" description="Polar residues" evidence="1">
    <location>
        <begin position="126"/>
        <end position="145"/>
    </location>
</feature>
<name>A0A2G5D770_AQUCA</name>
<evidence type="ECO:0000313" key="3">
    <source>
        <dbReference type="EMBL" id="PIA39352.1"/>
    </source>
</evidence>
<reference evidence="3 4" key="1">
    <citation type="submission" date="2017-09" db="EMBL/GenBank/DDBJ databases">
        <title>WGS assembly of Aquilegia coerulea Goldsmith.</title>
        <authorList>
            <person name="Hodges S."/>
            <person name="Kramer E."/>
            <person name="Nordborg M."/>
            <person name="Tomkins J."/>
            <person name="Borevitz J."/>
            <person name="Derieg N."/>
            <person name="Yan J."/>
            <person name="Mihaltcheva S."/>
            <person name="Hayes R.D."/>
            <person name="Rokhsar D."/>
        </authorList>
    </citation>
    <scope>NUCLEOTIDE SEQUENCE [LARGE SCALE GENOMIC DNA]</scope>
    <source>
        <strain evidence="4">cv. Goldsmith</strain>
    </source>
</reference>
<feature type="compositionally biased region" description="Basic and acidic residues" evidence="1">
    <location>
        <begin position="1558"/>
        <end position="1569"/>
    </location>
</feature>
<feature type="region of interest" description="Disordered" evidence="1">
    <location>
        <begin position="1"/>
        <end position="163"/>
    </location>
</feature>
<feature type="region of interest" description="Disordered" evidence="1">
    <location>
        <begin position="261"/>
        <end position="322"/>
    </location>
</feature>
<evidence type="ECO:0000313" key="4">
    <source>
        <dbReference type="Proteomes" id="UP000230069"/>
    </source>
</evidence>
<evidence type="ECO:0000256" key="1">
    <source>
        <dbReference type="SAM" id="MobiDB-lite"/>
    </source>
</evidence>
<dbReference type="PROSITE" id="PS50250">
    <property type="entry name" value="PCI"/>
    <property type="match status" value="1"/>
</dbReference>
<dbReference type="InParanoid" id="A0A2G5D770"/>
<protein>
    <recommendedName>
        <fullName evidence="2">PCI domain-containing protein</fullName>
    </recommendedName>
</protein>
<evidence type="ECO:0000259" key="2">
    <source>
        <dbReference type="PROSITE" id="PS50250"/>
    </source>
</evidence>
<keyword evidence="4" id="KW-1185">Reference proteome</keyword>
<dbReference type="PANTHER" id="PTHR12436:SF17">
    <property type="entry name" value="SAC3 FAMILY PROTEIN B"/>
    <property type="match status" value="1"/>
</dbReference>
<dbReference type="OrthoDB" id="21502at2759"/>
<dbReference type="Proteomes" id="UP000230069">
    <property type="component" value="Unassembled WGS sequence"/>
</dbReference>
<dbReference type="FunCoup" id="A0A2G5D770">
    <property type="interactions" value="3240"/>
</dbReference>
<dbReference type="EMBL" id="KZ305043">
    <property type="protein sequence ID" value="PIA39352.1"/>
    <property type="molecule type" value="Genomic_DNA"/>
</dbReference>
<organism evidence="3 4">
    <name type="scientific">Aquilegia coerulea</name>
    <name type="common">Rocky mountain columbine</name>
    <dbReference type="NCBI Taxonomy" id="218851"/>
    <lineage>
        <taxon>Eukaryota</taxon>
        <taxon>Viridiplantae</taxon>
        <taxon>Streptophyta</taxon>
        <taxon>Embryophyta</taxon>
        <taxon>Tracheophyta</taxon>
        <taxon>Spermatophyta</taxon>
        <taxon>Magnoliopsida</taxon>
        <taxon>Ranunculales</taxon>
        <taxon>Ranunculaceae</taxon>
        <taxon>Thalictroideae</taxon>
        <taxon>Aquilegia</taxon>
    </lineage>
</organism>
<dbReference type="STRING" id="218851.A0A2G5D770"/>
<dbReference type="GO" id="GO:0006406">
    <property type="term" value="P:mRNA export from nucleus"/>
    <property type="evidence" value="ECO:0007669"/>
    <property type="project" value="TreeGrafter"/>
</dbReference>
<feature type="compositionally biased region" description="Polar residues" evidence="1">
    <location>
        <begin position="212"/>
        <end position="233"/>
    </location>
</feature>
<feature type="compositionally biased region" description="Low complexity" evidence="1">
    <location>
        <begin position="25"/>
        <end position="34"/>
    </location>
</feature>
<accession>A0A2G5D770</accession>
<feature type="region of interest" description="Disordered" evidence="1">
    <location>
        <begin position="1549"/>
        <end position="1572"/>
    </location>
</feature>
<dbReference type="GO" id="GO:0070390">
    <property type="term" value="C:transcription export complex 2"/>
    <property type="evidence" value="ECO:0007669"/>
    <property type="project" value="TreeGrafter"/>
</dbReference>
<feature type="compositionally biased region" description="Polar residues" evidence="1">
    <location>
        <begin position="261"/>
        <end position="281"/>
    </location>
</feature>
<sequence>MAFGGFNKNHPGPSFPPRNQTQFGNFPTSTSSSPSPSPPISPFNNNSPSSQRSPRLDTGMGYLFDNAGSGASPQRGGSHPLAMGRNPSNLSYSFEEAQRPSVSPPKWGAYPKSSFGDLNPSKHQEPSSVAPNVNSPNYATSSPARPSNFEDPRRNRTSPYADRDFLDNYAQDVSERVIGAPERMLSPPQAFDSNQNVEALHRPFRESRRWPTETSNFEPPQRTRSPPLQSGNEFTWRKSHPIKSDTDREIISPPIFGNTSAISVNNSNSPIQQRSFLTPPQNEAEGARSKRMNSQVPKRNRSPSLAYSEEHLPGTSYSAQDDTEREMQAKAKRLARFGVELSQPLQKSSDNVKHKSPVNRHDQTLVERHNLVSDQATETAGDSMLFDYEGSESSNVIIGLCPDMCPESERQERERKGDLDKFERLDGDRNQTSRSLAVKKYNRTAEREAHLIRPMPILQQTIDYLLALLDHPYDDQFLGMYNFLWDRMRAIRMDLRMQHIFNEDAITMLEQMIRLHIIAMHELCEYTKGEGFSEGFDAHLNIEQMNKTSVELFQMYDDHRKKGITVMSEKEFRGYYALLKLDKHPGYKVEPAELSLDLAKMTPEIRQTPEILFARDVARACRTGNFIAFFRLARKATYLQACLMHAHFAKLRTQALASLHSGLQSNQGIPISQITKWLGMEEEDIEGLLEYHGFLIKDFKELYMVKEGPFLNSDKDYPTMCSRLVHSKKSTSIVKDVSSSNQLMWPTEESKRIMSGKIVEPSFKAPQLVQSRPSVDAVDEVMATFEEEPSPTDGSHVQPILEKTVSSKRIRSEPQVAEVASVWAFPSPKQSPQSAAAKVAKVGKPARETLHSESMERTLCFNEESVPLKSVPERSQQSDRSEGSLLESWVAIPVPQIIMRPQENDEILTCHQEFKDEEAIIPHQELENEEEMMMAHWDREVAQAKLKLILRLVALGCFKGKFRCFFYHIVLCSMFRKWKRVSLKRKELREQRQLAANAALSLLTLGPPMQQIRAPSSHVRGLDIDRASRERRERHQKSWSRLNVSEVVGGILSERNPDAKCLLWKLIVCSQPNVTEGDRFVQRSQTNHSASLWLHSKIMGVRKDNDDELAVSSPDMSIWKKWVTHQCDRSSICCLSLIREVRFNMLEPTVSGAGAILFLVSESIPLDAQKVQLHNLIMSLPSGSSIPVLILCGSHKEGSLDSLTIVNGLGLHEVDKTRMRSFSVGFLVEDQPHEHFNGFFSTERLRNGLQWLASQSPVQPVVHCIKTRNLIMEQLSSLLGALKSMNASVVGPNHCISAFNEALDRSAAEVATAAETNPSSWPCHEITQLETSNEHGVVESFLPSVGWSSAATVRPILCRIEACKLPYFSDDLSWLNNGTDMGEEILHHKSELERCLIKYLTDTSKMMDKALAATEACVIVQKGALLELQGSKYRIKPKWAEMFRRIFNWRLMNFSSGEDFVVYVLEHRSNIATPPMCGIEEFNNGVGSALQSWDEVELGAYGSLPDSLTQPSLDEMIGVCYNTCQLGWEQTKPEAIQPLSRTNNSGKEALHAANTNGNKEDNKSPRQEVEFTEADDTYLSGDFSRRVVSDYYLSREVVLASNGKKETDNLSKLLEQCNIVQNKIDEKLSIYF</sequence>
<dbReference type="Gene3D" id="1.25.40.990">
    <property type="match status" value="1"/>
</dbReference>
<gene>
    <name evidence="3" type="ORF">AQUCO_02600065v1</name>
</gene>
<dbReference type="InterPro" id="IPR045107">
    <property type="entry name" value="SAC3/GANP/THP3"/>
</dbReference>
<feature type="domain" description="PCI" evidence="2">
    <location>
        <begin position="541"/>
        <end position="723"/>
    </location>
</feature>
<dbReference type="GO" id="GO:0005737">
    <property type="term" value="C:cytoplasm"/>
    <property type="evidence" value="ECO:0007669"/>
    <property type="project" value="TreeGrafter"/>
</dbReference>
<dbReference type="PANTHER" id="PTHR12436">
    <property type="entry name" value="80 KDA MCM3-ASSOCIATED PROTEIN"/>
    <property type="match status" value="1"/>
</dbReference>
<dbReference type="InterPro" id="IPR000717">
    <property type="entry name" value="PCI_dom"/>
</dbReference>
<dbReference type="Pfam" id="PF03399">
    <property type="entry name" value="SAC3_GANP"/>
    <property type="match status" value="1"/>
</dbReference>
<proteinExistence type="predicted"/>
<dbReference type="InterPro" id="IPR005062">
    <property type="entry name" value="SAC3/GANP/THP3_conserved"/>
</dbReference>